<keyword evidence="6 7" id="KW-0482">Metalloprotease</keyword>
<dbReference type="AlphaFoldDB" id="A0AAD5QNW5"/>
<evidence type="ECO:0000256" key="7">
    <source>
        <dbReference type="PROSITE-ProRule" id="PRU01211"/>
    </source>
</evidence>
<dbReference type="Proteomes" id="UP001196413">
    <property type="component" value="Unassembled WGS sequence"/>
</dbReference>
<dbReference type="EMBL" id="JAHQIW010003070">
    <property type="protein sequence ID" value="KAJ1357207.1"/>
    <property type="molecule type" value="Genomic_DNA"/>
</dbReference>
<feature type="binding site" evidence="7">
    <location>
        <position position="38"/>
    </location>
    <ligand>
        <name>Zn(2+)</name>
        <dbReference type="ChEBI" id="CHEBI:29105"/>
        <note>catalytic</note>
    </ligand>
</feature>
<evidence type="ECO:0000256" key="3">
    <source>
        <dbReference type="ARBA" id="ARBA00022723"/>
    </source>
</evidence>
<keyword evidence="3 7" id="KW-0479">Metal-binding</keyword>
<comment type="caution">
    <text evidence="7">Lacks conserved residue(s) required for the propagation of feature annotation.</text>
</comment>
<dbReference type="PANTHER" id="PTHR10127:SF780">
    <property type="entry name" value="METALLOENDOPEPTIDASE"/>
    <property type="match status" value="1"/>
</dbReference>
<gene>
    <name evidence="10" type="primary">NAS-31_50</name>
    <name evidence="10" type="ORF">KIN20_015304</name>
</gene>
<dbReference type="SUPFAM" id="SSF55486">
    <property type="entry name" value="Metalloproteases ('zincins'), catalytic domain"/>
    <property type="match status" value="1"/>
</dbReference>
<comment type="caution">
    <text evidence="10">The sequence shown here is derived from an EMBL/GenBank/DDBJ whole genome shotgun (WGS) entry which is preliminary data.</text>
</comment>
<name>A0AAD5QNW5_PARTN</name>
<dbReference type="GO" id="GO:0008270">
    <property type="term" value="F:zinc ion binding"/>
    <property type="evidence" value="ECO:0007669"/>
    <property type="project" value="UniProtKB-UniRule"/>
</dbReference>
<keyword evidence="4 7" id="KW-0378">Hydrolase</keyword>
<dbReference type="PANTHER" id="PTHR10127">
    <property type="entry name" value="DISCOIDIN, CUB, EGF, LAMININ , AND ZINC METALLOPROTEASE DOMAIN CONTAINING"/>
    <property type="match status" value="1"/>
</dbReference>
<feature type="non-terminal residue" evidence="10">
    <location>
        <position position="1"/>
    </location>
</feature>
<evidence type="ECO:0000256" key="5">
    <source>
        <dbReference type="ARBA" id="ARBA00022833"/>
    </source>
</evidence>
<dbReference type="InterPro" id="IPR024079">
    <property type="entry name" value="MetalloPept_cat_dom_sf"/>
</dbReference>
<dbReference type="SUPFAM" id="SSF49854">
    <property type="entry name" value="Spermadhesin, CUB domain"/>
    <property type="match status" value="1"/>
</dbReference>
<keyword evidence="1" id="KW-0245">EGF-like domain</keyword>
<organism evidence="10 11">
    <name type="scientific">Parelaphostrongylus tenuis</name>
    <name type="common">Meningeal worm</name>
    <dbReference type="NCBI Taxonomy" id="148309"/>
    <lineage>
        <taxon>Eukaryota</taxon>
        <taxon>Metazoa</taxon>
        <taxon>Ecdysozoa</taxon>
        <taxon>Nematoda</taxon>
        <taxon>Chromadorea</taxon>
        <taxon>Rhabditida</taxon>
        <taxon>Rhabditina</taxon>
        <taxon>Rhabditomorpha</taxon>
        <taxon>Strongyloidea</taxon>
        <taxon>Metastrongylidae</taxon>
        <taxon>Parelaphostrongylus</taxon>
    </lineage>
</organism>
<dbReference type="InterPro" id="IPR035914">
    <property type="entry name" value="Sperma_CUB_dom_sf"/>
</dbReference>
<accession>A0AAD5QNW5</accession>
<evidence type="ECO:0000313" key="11">
    <source>
        <dbReference type="Proteomes" id="UP001196413"/>
    </source>
</evidence>
<feature type="domain" description="Peptidase M12A" evidence="9">
    <location>
        <begin position="1"/>
        <end position="58"/>
    </location>
</feature>
<dbReference type="Pfam" id="PF01400">
    <property type="entry name" value="Astacin"/>
    <property type="match status" value="1"/>
</dbReference>
<keyword evidence="11" id="KW-1185">Reference proteome</keyword>
<dbReference type="PROSITE" id="PS51864">
    <property type="entry name" value="ASTACIN"/>
    <property type="match status" value="1"/>
</dbReference>
<dbReference type="GO" id="GO:0006508">
    <property type="term" value="P:proteolysis"/>
    <property type="evidence" value="ECO:0007669"/>
    <property type="project" value="UniProtKB-KW"/>
</dbReference>
<evidence type="ECO:0000313" key="10">
    <source>
        <dbReference type="EMBL" id="KAJ1357207.1"/>
    </source>
</evidence>
<evidence type="ECO:0000259" key="9">
    <source>
        <dbReference type="PROSITE" id="PS51864"/>
    </source>
</evidence>
<feature type="binding site" evidence="7">
    <location>
        <position position="34"/>
    </location>
    <ligand>
        <name>Zn(2+)</name>
        <dbReference type="ChEBI" id="CHEBI:29105"/>
        <note>catalytic</note>
    </ligand>
</feature>
<feature type="binding site" evidence="7">
    <location>
        <position position="44"/>
    </location>
    <ligand>
        <name>Zn(2+)</name>
        <dbReference type="ChEBI" id="CHEBI:29105"/>
        <note>catalytic</note>
    </ligand>
</feature>
<dbReference type="InterPro" id="IPR001506">
    <property type="entry name" value="Peptidase_M12A"/>
</dbReference>
<evidence type="ECO:0000256" key="6">
    <source>
        <dbReference type="ARBA" id="ARBA00023049"/>
    </source>
</evidence>
<evidence type="ECO:0000256" key="8">
    <source>
        <dbReference type="RuleBase" id="RU361183"/>
    </source>
</evidence>
<evidence type="ECO:0000256" key="4">
    <source>
        <dbReference type="ARBA" id="ARBA00022801"/>
    </source>
</evidence>
<feature type="active site" evidence="7">
    <location>
        <position position="35"/>
    </location>
</feature>
<evidence type="ECO:0000256" key="1">
    <source>
        <dbReference type="ARBA" id="ARBA00022536"/>
    </source>
</evidence>
<sequence>MMTHSSLPIYGGRIGKKQLLSLGAGCEAVSVAAHELAHALGFYHTQSRQDRDSFITIDVYSIQITANKSIGTNVKMAEFTHPRNCNKCICPSGYGGDFCDQRPAGCGKILTATESYQTLNDSGPPGSKIEVVFVNYSEISLLDGCAYASVEIKTLADKRHTGYRFCSSDYFGATLISTHNIVPVITYSRVYVANTILEYRI</sequence>
<reference evidence="10" key="1">
    <citation type="submission" date="2021-06" db="EMBL/GenBank/DDBJ databases">
        <title>Parelaphostrongylus tenuis whole genome reference sequence.</title>
        <authorList>
            <person name="Garwood T.J."/>
            <person name="Larsen P.A."/>
            <person name="Fountain-Jones N.M."/>
            <person name="Garbe J.R."/>
            <person name="Macchietto M.G."/>
            <person name="Kania S.A."/>
            <person name="Gerhold R.W."/>
            <person name="Richards J.E."/>
            <person name="Wolf T.M."/>
        </authorList>
    </citation>
    <scope>NUCLEOTIDE SEQUENCE</scope>
    <source>
        <strain evidence="10">MNPRO001-30</strain>
        <tissue evidence="10">Meninges</tissue>
    </source>
</reference>
<dbReference type="EC" id="3.4.24.-" evidence="8"/>
<dbReference type="PRINTS" id="PR00480">
    <property type="entry name" value="ASTACIN"/>
</dbReference>
<keyword evidence="5 7" id="KW-0862">Zinc</keyword>
<keyword evidence="2 7" id="KW-0645">Protease</keyword>
<protein>
    <recommendedName>
        <fullName evidence="8">Metalloendopeptidase</fullName>
        <ecNumber evidence="8">3.4.24.-</ecNumber>
    </recommendedName>
</protein>
<dbReference type="GO" id="GO:0004222">
    <property type="term" value="F:metalloendopeptidase activity"/>
    <property type="evidence" value="ECO:0007669"/>
    <property type="project" value="UniProtKB-UniRule"/>
</dbReference>
<comment type="cofactor">
    <cofactor evidence="7 8">
        <name>Zn(2+)</name>
        <dbReference type="ChEBI" id="CHEBI:29105"/>
    </cofactor>
    <text evidence="7 8">Binds 1 zinc ion per subunit.</text>
</comment>
<evidence type="ECO:0000256" key="2">
    <source>
        <dbReference type="ARBA" id="ARBA00022670"/>
    </source>
</evidence>
<proteinExistence type="predicted"/>
<dbReference type="Gene3D" id="3.40.390.10">
    <property type="entry name" value="Collagenase (Catalytic Domain)"/>
    <property type="match status" value="1"/>
</dbReference>